<accession>A0A1G2LWF3</accession>
<dbReference type="Proteomes" id="UP000178116">
    <property type="component" value="Unassembled WGS sequence"/>
</dbReference>
<dbReference type="GO" id="GO:0003735">
    <property type="term" value="F:structural constituent of ribosome"/>
    <property type="evidence" value="ECO:0007669"/>
    <property type="project" value="InterPro"/>
</dbReference>
<dbReference type="InterPro" id="IPR013025">
    <property type="entry name" value="Ribosomal_uL23-like"/>
</dbReference>
<dbReference type="GO" id="GO:0005840">
    <property type="term" value="C:ribosome"/>
    <property type="evidence" value="ECO:0007669"/>
    <property type="project" value="UniProtKB-KW"/>
</dbReference>
<dbReference type="AlphaFoldDB" id="A0A1G2LWF3"/>
<protein>
    <recommendedName>
        <fullName evidence="4">50S ribosomal protein L23</fullName>
    </recommendedName>
</protein>
<dbReference type="Gene3D" id="3.30.70.330">
    <property type="match status" value="1"/>
</dbReference>
<evidence type="ECO:0000256" key="1">
    <source>
        <dbReference type="ARBA" id="ARBA00006700"/>
    </source>
</evidence>
<evidence type="ECO:0000313" key="5">
    <source>
        <dbReference type="EMBL" id="OHA15937.1"/>
    </source>
</evidence>
<dbReference type="GO" id="GO:0006412">
    <property type="term" value="P:translation"/>
    <property type="evidence" value="ECO:0007669"/>
    <property type="project" value="InterPro"/>
</dbReference>
<name>A0A1G2LWF3_9BACT</name>
<dbReference type="InterPro" id="IPR012678">
    <property type="entry name" value="Ribosomal_uL23/eL15/eS24_sf"/>
</dbReference>
<keyword evidence="3" id="KW-0687">Ribonucleoprotein</keyword>
<reference evidence="5 6" key="1">
    <citation type="journal article" date="2016" name="Nat. Commun.">
        <title>Thousands of microbial genomes shed light on interconnected biogeochemical processes in an aquifer system.</title>
        <authorList>
            <person name="Anantharaman K."/>
            <person name="Brown C.T."/>
            <person name="Hug L.A."/>
            <person name="Sharon I."/>
            <person name="Castelle C.J."/>
            <person name="Probst A.J."/>
            <person name="Thomas B.C."/>
            <person name="Singh A."/>
            <person name="Wilkins M.J."/>
            <person name="Karaoz U."/>
            <person name="Brodie E.L."/>
            <person name="Williams K.H."/>
            <person name="Hubbard S.S."/>
            <person name="Banfield J.F."/>
        </authorList>
    </citation>
    <scope>NUCLEOTIDE SEQUENCE [LARGE SCALE GENOMIC DNA]</scope>
</reference>
<gene>
    <name evidence="5" type="ORF">A3A10_02115</name>
</gene>
<evidence type="ECO:0000313" key="6">
    <source>
        <dbReference type="Proteomes" id="UP000178116"/>
    </source>
</evidence>
<dbReference type="SUPFAM" id="SSF54189">
    <property type="entry name" value="Ribosomal proteins S24e, L23 and L15e"/>
    <property type="match status" value="1"/>
</dbReference>
<evidence type="ECO:0000256" key="4">
    <source>
        <dbReference type="ARBA" id="ARBA00035481"/>
    </source>
</evidence>
<comment type="similarity">
    <text evidence="1">Belongs to the universal ribosomal protein uL23 family.</text>
</comment>
<dbReference type="Pfam" id="PF00276">
    <property type="entry name" value="Ribosomal_L23"/>
    <property type="match status" value="1"/>
</dbReference>
<evidence type="ECO:0000256" key="2">
    <source>
        <dbReference type="ARBA" id="ARBA00022980"/>
    </source>
</evidence>
<dbReference type="GO" id="GO:1990904">
    <property type="term" value="C:ribonucleoprotein complex"/>
    <property type="evidence" value="ECO:0007669"/>
    <property type="project" value="UniProtKB-KW"/>
</dbReference>
<sequence length="102" mass="11421">MPASKAPASKSALAARILVRPHATEKATTLAEQNIYTFRVFPKANKILIKKMIKEMYGFEPVKIRITKVLPKKILSKGKIGIKPGFKKALVYLKKSDKIELV</sequence>
<dbReference type="EMBL" id="MHRA01000007">
    <property type="protein sequence ID" value="OHA15937.1"/>
    <property type="molecule type" value="Genomic_DNA"/>
</dbReference>
<evidence type="ECO:0000256" key="3">
    <source>
        <dbReference type="ARBA" id="ARBA00023274"/>
    </source>
</evidence>
<proteinExistence type="inferred from homology"/>
<keyword evidence="2 5" id="KW-0689">Ribosomal protein</keyword>
<organism evidence="5 6">
    <name type="scientific">Candidatus Tagabacteria bacterium RIFCSPLOWO2_01_FULL_42_9</name>
    <dbReference type="NCBI Taxonomy" id="1802296"/>
    <lineage>
        <taxon>Bacteria</taxon>
        <taxon>Candidatus Tagaibacteriota</taxon>
    </lineage>
</organism>
<comment type="caution">
    <text evidence="5">The sequence shown here is derived from an EMBL/GenBank/DDBJ whole genome shotgun (WGS) entry which is preliminary data.</text>
</comment>
<dbReference type="InterPro" id="IPR012677">
    <property type="entry name" value="Nucleotide-bd_a/b_plait_sf"/>
</dbReference>